<reference evidence="3" key="1">
    <citation type="submission" date="2015-11" db="EMBL/GenBank/DDBJ databases">
        <authorList>
            <person name="Tobias N.J."/>
            <person name="Mishra B."/>
            <person name="Gupta D.K."/>
            <person name="Thines M."/>
            <person name="Stinear T.P."/>
            <person name="Bode H.B."/>
        </authorList>
    </citation>
    <scope>NUCLEOTIDE SEQUENCE [LARGE SCALE GENOMIC DNA]</scope>
    <source>
        <strain evidence="3">PB45.5</strain>
    </source>
</reference>
<gene>
    <name evidence="2" type="ORF">Phpb_01696</name>
</gene>
<dbReference type="PATRIC" id="fig|29488.15.peg.1851"/>
<comment type="caution">
    <text evidence="2">The sequence shown here is derived from an EMBL/GenBank/DDBJ whole genome shotgun (WGS) entry which is preliminary data.</text>
</comment>
<dbReference type="Proteomes" id="UP000092665">
    <property type="component" value="Unassembled WGS sequence"/>
</dbReference>
<sequence>MMLKKISINIAALLFAAIIFSSIIVFINSFNSKIVEYKYIEDDNKSTNYLPTITDQHNAIDFSKEKSLEYGFKNNHVILFGSSELTNRTHKFMPYNFLTKNLNIPTIGVGKAHFELLAIYGYLSAYQEYLNKDSRIVIILSPGWFEKTDLLPQAYNSHFPSYIANKLASDENTKNIFSNYLNENKNDFKNLNSTQLKLIYKDNIVLSSVTNALNYISNARVNIQNIINDNHKIKAENIYVSHEYPLMKKQFKIANTEVQWQDLANDAKNIELNNMSKETQWVNKKYYEKYVKDKKIKKAFPNGVNYSKEMHALDHLLNLLAKYNVDALFIMQPLNPYVYTDTNNFNPVENIISEKIKSHGMGYLNLIEEQYQPGVLTDIMHMGEYGWLLTDKAIVEHFAK</sequence>
<evidence type="ECO:0000256" key="1">
    <source>
        <dbReference type="SAM" id="Phobius"/>
    </source>
</evidence>
<dbReference type="InterPro" id="IPR006998">
    <property type="entry name" value="DltD"/>
</dbReference>
<proteinExistence type="predicted"/>
<dbReference type="PANTHER" id="PTHR40039:SF1">
    <property type="entry name" value="PROTEIN DLTD"/>
    <property type="match status" value="1"/>
</dbReference>
<dbReference type="PANTHER" id="PTHR40039">
    <property type="entry name" value="PROTEIN DLTD"/>
    <property type="match status" value="1"/>
</dbReference>
<keyword evidence="1" id="KW-0472">Membrane</keyword>
<accession>A0A1B8YIW6</accession>
<evidence type="ECO:0000313" key="3">
    <source>
        <dbReference type="Proteomes" id="UP000092665"/>
    </source>
</evidence>
<keyword evidence="1" id="KW-0812">Transmembrane</keyword>
<organism evidence="2 3">
    <name type="scientific">Photorhabdus namnaonensis</name>
    <dbReference type="NCBI Taxonomy" id="1851568"/>
    <lineage>
        <taxon>Bacteria</taxon>
        <taxon>Pseudomonadati</taxon>
        <taxon>Pseudomonadota</taxon>
        <taxon>Gammaproteobacteria</taxon>
        <taxon>Enterobacterales</taxon>
        <taxon>Morganellaceae</taxon>
        <taxon>Photorhabdus</taxon>
    </lineage>
</organism>
<dbReference type="Pfam" id="PF04914">
    <property type="entry name" value="DltD"/>
    <property type="match status" value="1"/>
</dbReference>
<keyword evidence="1" id="KW-1133">Transmembrane helix</keyword>
<dbReference type="AlphaFoldDB" id="A0A1B8YIW6"/>
<name>A0A1B8YIW6_9GAMM</name>
<dbReference type="EMBL" id="LOIC01000044">
    <property type="protein sequence ID" value="OCA55078.1"/>
    <property type="molecule type" value="Genomic_DNA"/>
</dbReference>
<feature type="transmembrane region" description="Helical" evidence="1">
    <location>
        <begin position="7"/>
        <end position="27"/>
    </location>
</feature>
<dbReference type="RefSeq" id="WP_082302549.1">
    <property type="nucleotide sequence ID" value="NZ_CAWMQN010000044.1"/>
</dbReference>
<protein>
    <recommendedName>
        <fullName evidence="4">D-alanyl-lipoteichoic acid biosynthesis protein DltD</fullName>
    </recommendedName>
</protein>
<keyword evidence="3" id="KW-1185">Reference proteome</keyword>
<evidence type="ECO:0008006" key="4">
    <source>
        <dbReference type="Google" id="ProtNLM"/>
    </source>
</evidence>
<evidence type="ECO:0000313" key="2">
    <source>
        <dbReference type="EMBL" id="OCA55078.1"/>
    </source>
</evidence>